<evidence type="ECO:0000313" key="2">
    <source>
        <dbReference type="EMBL" id="BAK06313.1"/>
    </source>
</evidence>
<sequence>MVDQPEHARVPARRRQLLRQDRLLGLQVYSAQLHLLQPALHWLTIHGSPLLLVMDQEFCLFDGSRRSRAKEQRSRERDNLSFPFCLLYCTYIHTYIQYMRWSGDK</sequence>
<keyword evidence="1" id="KW-1133">Transmembrane helix</keyword>
<keyword evidence="1" id="KW-0472">Membrane</keyword>
<evidence type="ECO:0000256" key="1">
    <source>
        <dbReference type="SAM" id="Phobius"/>
    </source>
</evidence>
<protein>
    <submittedName>
        <fullName evidence="2">Predicted protein</fullName>
    </submittedName>
</protein>
<organism evidence="2">
    <name type="scientific">Hordeum vulgare subsp. vulgare</name>
    <name type="common">Domesticated barley</name>
    <dbReference type="NCBI Taxonomy" id="112509"/>
    <lineage>
        <taxon>Eukaryota</taxon>
        <taxon>Viridiplantae</taxon>
        <taxon>Streptophyta</taxon>
        <taxon>Embryophyta</taxon>
        <taxon>Tracheophyta</taxon>
        <taxon>Spermatophyta</taxon>
        <taxon>Magnoliopsida</taxon>
        <taxon>Liliopsida</taxon>
        <taxon>Poales</taxon>
        <taxon>Poaceae</taxon>
        <taxon>BOP clade</taxon>
        <taxon>Pooideae</taxon>
        <taxon>Triticodae</taxon>
        <taxon>Triticeae</taxon>
        <taxon>Hordeinae</taxon>
        <taxon>Hordeum</taxon>
    </lineage>
</organism>
<proteinExistence type="evidence at transcript level"/>
<dbReference type="AlphaFoldDB" id="F2EG41"/>
<name>F2EG41_HORVV</name>
<reference evidence="2" key="1">
    <citation type="journal article" date="2011" name="Plant Physiol.">
        <title>Comprehensive sequence analysis of 24,783 barley full-length cDNAs derived from 12 clone libraries.</title>
        <authorList>
            <person name="Matsumoto T."/>
            <person name="Tanaka T."/>
            <person name="Sakai H."/>
            <person name="Amano N."/>
            <person name="Kanamori H."/>
            <person name="Kurita K."/>
            <person name="Kikuta A."/>
            <person name="Kamiya K."/>
            <person name="Yamamoto M."/>
            <person name="Ikawa H."/>
            <person name="Fujii N."/>
            <person name="Hori K."/>
            <person name="Itoh T."/>
            <person name="Sato K."/>
        </authorList>
    </citation>
    <scope>NUCLEOTIDE SEQUENCE</scope>
    <source>
        <tissue evidence="2">Seed</tissue>
    </source>
</reference>
<keyword evidence="1" id="KW-0812">Transmembrane</keyword>
<feature type="transmembrane region" description="Helical" evidence="1">
    <location>
        <begin position="80"/>
        <end position="98"/>
    </location>
</feature>
<accession>F2EG41</accession>
<dbReference type="EMBL" id="AK375118">
    <property type="protein sequence ID" value="BAK06313.1"/>
    <property type="molecule type" value="mRNA"/>
</dbReference>